<dbReference type="OrthoDB" id="2910790at2759"/>
<dbReference type="Pfam" id="PF20236">
    <property type="entry name" value="DUF6593"/>
    <property type="match status" value="1"/>
</dbReference>
<dbReference type="AlphaFoldDB" id="A0A165KZD8"/>
<protein>
    <recommendedName>
        <fullName evidence="1">DUF6593 domain-containing protein</fullName>
    </recommendedName>
</protein>
<dbReference type="EMBL" id="KV429156">
    <property type="protein sequence ID" value="KZT63793.1"/>
    <property type="molecule type" value="Genomic_DNA"/>
</dbReference>
<dbReference type="InterPro" id="IPR046528">
    <property type="entry name" value="DUF6593"/>
</dbReference>
<sequence>MINKALPYYLEDRSGLYTGSDFDDIYDRLFLRVARPPGSPADGPPAALMIYNVGRRSSNQRDYRPIQREPAVVLEFGSNATLGRISFMGSSVSIPMNQYLKKITLFGGSLVRKFQASNGEEYKWTYKSNLDHEWSCTDSRNYMVAHYSLKPPNKPAFRTSGNTLTINEAHASVAIEILASLTIMRHIAAYHL</sequence>
<feature type="domain" description="DUF6593" evidence="1">
    <location>
        <begin position="50"/>
        <end position="184"/>
    </location>
</feature>
<evidence type="ECO:0000259" key="1">
    <source>
        <dbReference type="Pfam" id="PF20236"/>
    </source>
</evidence>
<reference evidence="2 3" key="1">
    <citation type="journal article" date="2016" name="Mol. Biol. Evol.">
        <title>Comparative Genomics of Early-Diverging Mushroom-Forming Fungi Provides Insights into the Origins of Lignocellulose Decay Capabilities.</title>
        <authorList>
            <person name="Nagy L.G."/>
            <person name="Riley R."/>
            <person name="Tritt A."/>
            <person name="Adam C."/>
            <person name="Daum C."/>
            <person name="Floudas D."/>
            <person name="Sun H."/>
            <person name="Yadav J.S."/>
            <person name="Pangilinan J."/>
            <person name="Larsson K.H."/>
            <person name="Matsuura K."/>
            <person name="Barry K."/>
            <person name="Labutti K."/>
            <person name="Kuo R."/>
            <person name="Ohm R.A."/>
            <person name="Bhattacharya S.S."/>
            <person name="Shirouzu T."/>
            <person name="Yoshinaga Y."/>
            <person name="Martin F.M."/>
            <person name="Grigoriev I.V."/>
            <person name="Hibbett D.S."/>
        </authorList>
    </citation>
    <scope>NUCLEOTIDE SEQUENCE [LARGE SCALE GENOMIC DNA]</scope>
    <source>
        <strain evidence="2 3">L-15889</strain>
    </source>
</reference>
<proteinExistence type="predicted"/>
<dbReference type="STRING" id="1314783.A0A165KZD8"/>
<evidence type="ECO:0000313" key="2">
    <source>
        <dbReference type="EMBL" id="KZT63793.1"/>
    </source>
</evidence>
<keyword evidence="3" id="KW-1185">Reference proteome</keyword>
<name>A0A165KZD8_9APHY</name>
<gene>
    <name evidence="2" type="ORF">DAEQUDRAFT_699678</name>
</gene>
<organism evidence="2 3">
    <name type="scientific">Daedalea quercina L-15889</name>
    <dbReference type="NCBI Taxonomy" id="1314783"/>
    <lineage>
        <taxon>Eukaryota</taxon>
        <taxon>Fungi</taxon>
        <taxon>Dikarya</taxon>
        <taxon>Basidiomycota</taxon>
        <taxon>Agaricomycotina</taxon>
        <taxon>Agaricomycetes</taxon>
        <taxon>Polyporales</taxon>
        <taxon>Fomitopsis</taxon>
    </lineage>
</organism>
<accession>A0A165KZD8</accession>
<dbReference type="Proteomes" id="UP000076727">
    <property type="component" value="Unassembled WGS sequence"/>
</dbReference>
<evidence type="ECO:0000313" key="3">
    <source>
        <dbReference type="Proteomes" id="UP000076727"/>
    </source>
</evidence>